<reference evidence="18" key="2">
    <citation type="submission" date="2021-09" db="EMBL/GenBank/DDBJ databases">
        <authorList>
            <person name="Gilroy R."/>
        </authorList>
    </citation>
    <scope>NUCLEOTIDE SEQUENCE</scope>
    <source>
        <strain evidence="18">ChiGjej2B2-19336</strain>
    </source>
</reference>
<comment type="function">
    <text evidence="13">Major role in the synthesis of nucleoside triphosphates other than ATP. The ATP gamma phosphate is transferred to the NDP beta phosphate via a ping-pong mechanism, using a phosphorylated active-site intermediate.</text>
</comment>
<feature type="active site" description="Pros-phosphohistidine intermediate" evidence="13 14">
    <location>
        <position position="116"/>
    </location>
</feature>
<feature type="binding site" evidence="13 14">
    <location>
        <position position="86"/>
    </location>
    <ligand>
        <name>ATP</name>
        <dbReference type="ChEBI" id="CHEBI:30616"/>
    </ligand>
</feature>
<keyword evidence="12 13" id="KW-0546">Nucleotide metabolism</keyword>
<dbReference type="InterPro" id="IPR034907">
    <property type="entry name" value="NDK-like_dom"/>
</dbReference>
<dbReference type="InterPro" id="IPR023005">
    <property type="entry name" value="Nucleoside_diP_kinase_AS"/>
</dbReference>
<dbReference type="GO" id="GO:0046872">
    <property type="term" value="F:metal ion binding"/>
    <property type="evidence" value="ECO:0007669"/>
    <property type="project" value="UniProtKB-KW"/>
</dbReference>
<feature type="binding site" evidence="13 14">
    <location>
        <position position="10"/>
    </location>
    <ligand>
        <name>ATP</name>
        <dbReference type="ChEBI" id="CHEBI:30616"/>
    </ligand>
</feature>
<evidence type="ECO:0000313" key="18">
    <source>
        <dbReference type="EMBL" id="HJD98401.1"/>
    </source>
</evidence>
<dbReference type="EMBL" id="DYZA01000255">
    <property type="protein sequence ID" value="HJD98401.1"/>
    <property type="molecule type" value="Genomic_DNA"/>
</dbReference>
<sequence length="139" mass="15194">MIQQTLSIIKPDAVARNLQGEILAMIQKSGLRIVAMKMIRLTRAQAEAFYEVHKERPFYGELVEYMISGPVVCSVLEGEDAIASYRALMGSTNPANAAEGTIRKLYAQSVQANAVHGSDAPETAAREVAFFFSRTEIVG</sequence>
<evidence type="ECO:0000256" key="13">
    <source>
        <dbReference type="HAMAP-Rule" id="MF_00451"/>
    </source>
</evidence>
<dbReference type="CDD" id="cd04413">
    <property type="entry name" value="NDPk_I"/>
    <property type="match status" value="1"/>
</dbReference>
<evidence type="ECO:0000256" key="4">
    <source>
        <dbReference type="ARBA" id="ARBA00022490"/>
    </source>
</evidence>
<dbReference type="GO" id="GO:0005524">
    <property type="term" value="F:ATP binding"/>
    <property type="evidence" value="ECO:0007669"/>
    <property type="project" value="UniProtKB-UniRule"/>
</dbReference>
<evidence type="ECO:0000256" key="14">
    <source>
        <dbReference type="PROSITE-ProRule" id="PRU00706"/>
    </source>
</evidence>
<dbReference type="PANTHER" id="PTHR46161:SF3">
    <property type="entry name" value="NUCLEOSIDE DIPHOSPHATE KINASE DDB_G0292928-RELATED"/>
    <property type="match status" value="1"/>
</dbReference>
<evidence type="ECO:0000259" key="17">
    <source>
        <dbReference type="SMART" id="SM00562"/>
    </source>
</evidence>
<evidence type="ECO:0000256" key="16">
    <source>
        <dbReference type="RuleBase" id="RU004013"/>
    </source>
</evidence>
<evidence type="ECO:0000256" key="7">
    <source>
        <dbReference type="ARBA" id="ARBA00022723"/>
    </source>
</evidence>
<feature type="binding site" evidence="13 14">
    <location>
        <position position="103"/>
    </location>
    <ligand>
        <name>ATP</name>
        <dbReference type="ChEBI" id="CHEBI:30616"/>
    </ligand>
</feature>
<comment type="subcellular location">
    <subcellularLocation>
        <location evidence="13">Cytoplasm</location>
    </subcellularLocation>
</comment>
<evidence type="ECO:0000256" key="10">
    <source>
        <dbReference type="ARBA" id="ARBA00022840"/>
    </source>
</evidence>
<dbReference type="PROSITE" id="PS51374">
    <property type="entry name" value="NDPK_LIKE"/>
    <property type="match status" value="1"/>
</dbReference>
<dbReference type="SUPFAM" id="SSF54919">
    <property type="entry name" value="Nucleoside diphosphate kinase, NDK"/>
    <property type="match status" value="1"/>
</dbReference>
<dbReference type="Gene3D" id="3.30.70.141">
    <property type="entry name" value="Nucleoside diphosphate kinase-like domain"/>
    <property type="match status" value="1"/>
</dbReference>
<dbReference type="InterPro" id="IPR001564">
    <property type="entry name" value="Nucleoside_diP_kinase"/>
</dbReference>
<dbReference type="GO" id="GO:0006241">
    <property type="term" value="P:CTP biosynthetic process"/>
    <property type="evidence" value="ECO:0007669"/>
    <property type="project" value="UniProtKB-UniRule"/>
</dbReference>
<comment type="cofactor">
    <cofactor evidence="13">
        <name>Mg(2+)</name>
        <dbReference type="ChEBI" id="CHEBI:18420"/>
    </cofactor>
</comment>
<dbReference type="PRINTS" id="PR01243">
    <property type="entry name" value="NUCDPKINASE"/>
</dbReference>
<keyword evidence="4 13" id="KW-0963">Cytoplasm</keyword>
<dbReference type="GO" id="GO:0006183">
    <property type="term" value="P:GTP biosynthetic process"/>
    <property type="evidence" value="ECO:0007669"/>
    <property type="project" value="UniProtKB-UniRule"/>
</dbReference>
<evidence type="ECO:0000256" key="2">
    <source>
        <dbReference type="ARBA" id="ARBA00012966"/>
    </source>
</evidence>
<feature type="binding site" evidence="13 14">
    <location>
        <position position="113"/>
    </location>
    <ligand>
        <name>ATP</name>
        <dbReference type="ChEBI" id="CHEBI:30616"/>
    </ligand>
</feature>
<evidence type="ECO:0000256" key="8">
    <source>
        <dbReference type="ARBA" id="ARBA00022741"/>
    </source>
</evidence>
<proteinExistence type="inferred from homology"/>
<keyword evidence="6 13" id="KW-0808">Transferase</keyword>
<dbReference type="PROSITE" id="PS00469">
    <property type="entry name" value="NDPK"/>
    <property type="match status" value="1"/>
</dbReference>
<dbReference type="SMART" id="SM00562">
    <property type="entry name" value="NDK"/>
    <property type="match status" value="1"/>
</dbReference>
<evidence type="ECO:0000313" key="19">
    <source>
        <dbReference type="Proteomes" id="UP000698963"/>
    </source>
</evidence>
<dbReference type="FunFam" id="3.30.70.141:FF:000003">
    <property type="entry name" value="Nucleoside diphosphate kinase"/>
    <property type="match status" value="1"/>
</dbReference>
<dbReference type="GO" id="GO:0004550">
    <property type="term" value="F:nucleoside diphosphate kinase activity"/>
    <property type="evidence" value="ECO:0007669"/>
    <property type="project" value="UniProtKB-UniRule"/>
</dbReference>
<dbReference type="Pfam" id="PF00334">
    <property type="entry name" value="NDK"/>
    <property type="match status" value="1"/>
</dbReference>
<evidence type="ECO:0000256" key="1">
    <source>
        <dbReference type="ARBA" id="ARBA00008142"/>
    </source>
</evidence>
<dbReference type="NCBIfam" id="NF001908">
    <property type="entry name" value="PRK00668.1"/>
    <property type="match status" value="1"/>
</dbReference>
<dbReference type="InterPro" id="IPR036850">
    <property type="entry name" value="NDK-like_dom_sf"/>
</dbReference>
<comment type="catalytic activity">
    <reaction evidence="13">
        <text>a ribonucleoside 5'-diphosphate + ATP = a ribonucleoside 5'-triphosphate + ADP</text>
        <dbReference type="Rhea" id="RHEA:18113"/>
        <dbReference type="ChEBI" id="CHEBI:30616"/>
        <dbReference type="ChEBI" id="CHEBI:57930"/>
        <dbReference type="ChEBI" id="CHEBI:61557"/>
        <dbReference type="ChEBI" id="CHEBI:456216"/>
        <dbReference type="EC" id="2.7.4.6"/>
    </reaction>
</comment>
<name>A0A921AYS9_9BACT</name>
<comment type="subunit">
    <text evidence="13">Homotetramer.</text>
</comment>
<dbReference type="GO" id="GO:0006228">
    <property type="term" value="P:UTP biosynthetic process"/>
    <property type="evidence" value="ECO:0007669"/>
    <property type="project" value="UniProtKB-UniRule"/>
</dbReference>
<keyword evidence="11 13" id="KW-0460">Magnesium</keyword>
<keyword evidence="8 13" id="KW-0547">Nucleotide-binding</keyword>
<dbReference type="RefSeq" id="WP_304124297.1">
    <property type="nucleotide sequence ID" value="NZ_DYZA01000255.1"/>
</dbReference>
<evidence type="ECO:0000256" key="6">
    <source>
        <dbReference type="ARBA" id="ARBA00022679"/>
    </source>
</evidence>
<feature type="binding site" evidence="13 14">
    <location>
        <position position="58"/>
    </location>
    <ligand>
        <name>ATP</name>
        <dbReference type="ChEBI" id="CHEBI:30616"/>
    </ligand>
</feature>
<dbReference type="EC" id="2.7.4.6" evidence="2 13"/>
<keyword evidence="9 13" id="KW-0418">Kinase</keyword>
<feature type="binding site" evidence="13 14">
    <location>
        <position position="92"/>
    </location>
    <ligand>
        <name>ATP</name>
        <dbReference type="ChEBI" id="CHEBI:30616"/>
    </ligand>
</feature>
<protein>
    <recommendedName>
        <fullName evidence="3 13">Nucleoside diphosphate kinase</fullName>
        <shortName evidence="13">NDK</shortName>
        <shortName evidence="13">NDP kinase</shortName>
        <ecNumber evidence="2 13">2.7.4.6</ecNumber>
    </recommendedName>
    <alternativeName>
        <fullName evidence="13">Nucleoside-2-P kinase</fullName>
    </alternativeName>
</protein>
<keyword evidence="7 13" id="KW-0479">Metal-binding</keyword>
<evidence type="ECO:0000256" key="12">
    <source>
        <dbReference type="ARBA" id="ARBA00023080"/>
    </source>
</evidence>
<evidence type="ECO:0000256" key="5">
    <source>
        <dbReference type="ARBA" id="ARBA00022553"/>
    </source>
</evidence>
<accession>A0A921AYS9</accession>
<evidence type="ECO:0000256" key="3">
    <source>
        <dbReference type="ARBA" id="ARBA00017632"/>
    </source>
</evidence>
<organism evidence="18 19">
    <name type="scientific">Mailhella massiliensis</name>
    <dbReference type="NCBI Taxonomy" id="1903261"/>
    <lineage>
        <taxon>Bacteria</taxon>
        <taxon>Pseudomonadati</taxon>
        <taxon>Thermodesulfobacteriota</taxon>
        <taxon>Desulfovibrionia</taxon>
        <taxon>Desulfovibrionales</taxon>
        <taxon>Desulfovibrionaceae</taxon>
        <taxon>Mailhella</taxon>
    </lineage>
</organism>
<dbReference type="HAMAP" id="MF_00451">
    <property type="entry name" value="NDP_kinase"/>
    <property type="match status" value="1"/>
</dbReference>
<keyword evidence="10 13" id="KW-0067">ATP-binding</keyword>
<comment type="catalytic activity">
    <reaction evidence="13 16">
        <text>a 2'-deoxyribonucleoside 5'-diphosphate + ATP = a 2'-deoxyribonucleoside 5'-triphosphate + ADP</text>
        <dbReference type="Rhea" id="RHEA:44640"/>
        <dbReference type="ChEBI" id="CHEBI:30616"/>
        <dbReference type="ChEBI" id="CHEBI:61560"/>
        <dbReference type="ChEBI" id="CHEBI:73316"/>
        <dbReference type="ChEBI" id="CHEBI:456216"/>
        <dbReference type="EC" id="2.7.4.6"/>
    </reaction>
</comment>
<reference evidence="18" key="1">
    <citation type="journal article" date="2021" name="PeerJ">
        <title>Extensive microbial diversity within the chicken gut microbiome revealed by metagenomics and culture.</title>
        <authorList>
            <person name="Gilroy R."/>
            <person name="Ravi A."/>
            <person name="Getino M."/>
            <person name="Pursley I."/>
            <person name="Horton D.L."/>
            <person name="Alikhan N.F."/>
            <person name="Baker D."/>
            <person name="Gharbi K."/>
            <person name="Hall N."/>
            <person name="Watson M."/>
            <person name="Adriaenssens E.M."/>
            <person name="Foster-Nyarko E."/>
            <person name="Jarju S."/>
            <person name="Secka A."/>
            <person name="Antonio M."/>
            <person name="Oren A."/>
            <person name="Chaudhuri R.R."/>
            <person name="La Ragione R."/>
            <person name="Hildebrand F."/>
            <person name="Pallen M.J."/>
        </authorList>
    </citation>
    <scope>NUCLEOTIDE SEQUENCE</scope>
    <source>
        <strain evidence="18">ChiGjej2B2-19336</strain>
    </source>
</reference>
<gene>
    <name evidence="13 18" type="primary">ndk</name>
    <name evidence="18" type="ORF">K8W16_12260</name>
</gene>
<dbReference type="Proteomes" id="UP000698963">
    <property type="component" value="Unassembled WGS sequence"/>
</dbReference>
<evidence type="ECO:0000256" key="11">
    <source>
        <dbReference type="ARBA" id="ARBA00022842"/>
    </source>
</evidence>
<dbReference type="PANTHER" id="PTHR46161">
    <property type="entry name" value="NUCLEOSIDE DIPHOSPHATE KINASE"/>
    <property type="match status" value="1"/>
</dbReference>
<feature type="domain" description="Nucleoside diphosphate kinase-like" evidence="17">
    <location>
        <begin position="2"/>
        <end position="139"/>
    </location>
</feature>
<comment type="caution">
    <text evidence="18">The sequence shown here is derived from an EMBL/GenBank/DDBJ whole genome shotgun (WGS) entry which is preliminary data.</text>
</comment>
<evidence type="ECO:0000256" key="9">
    <source>
        <dbReference type="ARBA" id="ARBA00022777"/>
    </source>
</evidence>
<dbReference type="GO" id="GO:0005737">
    <property type="term" value="C:cytoplasm"/>
    <property type="evidence" value="ECO:0007669"/>
    <property type="project" value="UniProtKB-SubCell"/>
</dbReference>
<comment type="similarity">
    <text evidence="1 13 14 15">Belongs to the NDK family.</text>
</comment>
<evidence type="ECO:0000256" key="15">
    <source>
        <dbReference type="RuleBase" id="RU004011"/>
    </source>
</evidence>
<keyword evidence="5 13" id="KW-0597">Phosphoprotein</keyword>
<dbReference type="AlphaFoldDB" id="A0A921AYS9"/>